<dbReference type="PANTHER" id="PTHR30537:SF71">
    <property type="entry name" value="TRANSCRIPTIONAL REGULATORY PROTEIN"/>
    <property type="match status" value="1"/>
</dbReference>
<keyword evidence="4" id="KW-0804">Transcription</keyword>
<reference evidence="6" key="1">
    <citation type="journal article" date="2014" name="Int. J. Syst. Evol. Microbiol.">
        <title>Complete genome sequence of Corynebacterium casei LMG S-19264T (=DSM 44701T), isolated from a smear-ripened cheese.</title>
        <authorList>
            <consortium name="US DOE Joint Genome Institute (JGI-PGF)"/>
            <person name="Walter F."/>
            <person name="Albersmeier A."/>
            <person name="Kalinowski J."/>
            <person name="Ruckert C."/>
        </authorList>
    </citation>
    <scope>NUCLEOTIDE SEQUENCE</scope>
    <source>
        <strain evidence="6">CGMCC 1.15493</strain>
    </source>
</reference>
<dbReference type="Proteomes" id="UP000613160">
    <property type="component" value="Unassembled WGS sequence"/>
</dbReference>
<dbReference type="Pfam" id="PF00126">
    <property type="entry name" value="HTH_1"/>
    <property type="match status" value="1"/>
</dbReference>
<dbReference type="InterPro" id="IPR005119">
    <property type="entry name" value="LysR_subst-bd"/>
</dbReference>
<dbReference type="InterPro" id="IPR000847">
    <property type="entry name" value="LysR_HTH_N"/>
</dbReference>
<dbReference type="PROSITE" id="PS50931">
    <property type="entry name" value="HTH_LYSR"/>
    <property type="match status" value="1"/>
</dbReference>
<comment type="caution">
    <text evidence="6">The sequence shown here is derived from an EMBL/GenBank/DDBJ whole genome shotgun (WGS) entry which is preliminary data.</text>
</comment>
<keyword evidence="7" id="KW-1185">Reference proteome</keyword>
<evidence type="ECO:0000256" key="1">
    <source>
        <dbReference type="ARBA" id="ARBA00009437"/>
    </source>
</evidence>
<dbReference type="SUPFAM" id="SSF53850">
    <property type="entry name" value="Periplasmic binding protein-like II"/>
    <property type="match status" value="1"/>
</dbReference>
<dbReference type="RefSeq" id="WP_188854338.1">
    <property type="nucleotide sequence ID" value="NZ_BMJJ01000011.1"/>
</dbReference>
<evidence type="ECO:0000313" key="6">
    <source>
        <dbReference type="EMBL" id="GGD33927.1"/>
    </source>
</evidence>
<dbReference type="SUPFAM" id="SSF46785">
    <property type="entry name" value="Winged helix' DNA-binding domain"/>
    <property type="match status" value="1"/>
</dbReference>
<feature type="domain" description="HTH lysR-type" evidence="5">
    <location>
        <begin position="7"/>
        <end position="64"/>
    </location>
</feature>
<dbReference type="Pfam" id="PF03466">
    <property type="entry name" value="LysR_substrate"/>
    <property type="match status" value="1"/>
</dbReference>
<comment type="similarity">
    <text evidence="1">Belongs to the LysR transcriptional regulatory family.</text>
</comment>
<evidence type="ECO:0000256" key="4">
    <source>
        <dbReference type="ARBA" id="ARBA00023163"/>
    </source>
</evidence>
<dbReference type="InterPro" id="IPR058163">
    <property type="entry name" value="LysR-type_TF_proteobact-type"/>
</dbReference>
<dbReference type="EMBL" id="BMJJ01000011">
    <property type="protein sequence ID" value="GGD33927.1"/>
    <property type="molecule type" value="Genomic_DNA"/>
</dbReference>
<reference evidence="6" key="2">
    <citation type="submission" date="2020-09" db="EMBL/GenBank/DDBJ databases">
        <authorList>
            <person name="Sun Q."/>
            <person name="Zhou Y."/>
        </authorList>
    </citation>
    <scope>NUCLEOTIDE SEQUENCE</scope>
    <source>
        <strain evidence="6">CGMCC 1.15493</strain>
    </source>
</reference>
<dbReference type="FunFam" id="1.10.10.10:FF:000001">
    <property type="entry name" value="LysR family transcriptional regulator"/>
    <property type="match status" value="1"/>
</dbReference>
<dbReference type="PANTHER" id="PTHR30537">
    <property type="entry name" value="HTH-TYPE TRANSCRIPTIONAL REGULATOR"/>
    <property type="match status" value="1"/>
</dbReference>
<dbReference type="GO" id="GO:0006351">
    <property type="term" value="P:DNA-templated transcription"/>
    <property type="evidence" value="ECO:0007669"/>
    <property type="project" value="TreeGrafter"/>
</dbReference>
<sequence>MPRTDVNRFAEMEMFARVVERGGFSAAARASNVSASAVSKLVARLEARLGTRLVHRTTRRFQLTPEGQAFYERAVAILADLGEAERSAGAGERPAGRVRLNSSASYISHILAPLLPRFLALYPEIELDIVQTDLVVDLLTERTDIAIRAGPMPNSALMARKLGSTRMMIVAAPCWIERHDLPRTIEDLERQDRLGFGYARAVKGWPLRTVEGEDTVLPTVGRVRMSDGEGIRRLALAGVGPARLAAFTIRDDIAEGRLVPILEDANPGDEEAFHAVFIGQSASLPARARALLDFLAEQGQVA</sequence>
<evidence type="ECO:0000256" key="2">
    <source>
        <dbReference type="ARBA" id="ARBA00023015"/>
    </source>
</evidence>
<accession>A0A916Y7U0</accession>
<name>A0A916Y7U0_9HYPH</name>
<dbReference type="InterPro" id="IPR036390">
    <property type="entry name" value="WH_DNA-bd_sf"/>
</dbReference>
<evidence type="ECO:0000259" key="5">
    <source>
        <dbReference type="PROSITE" id="PS50931"/>
    </source>
</evidence>
<evidence type="ECO:0000256" key="3">
    <source>
        <dbReference type="ARBA" id="ARBA00023125"/>
    </source>
</evidence>
<keyword evidence="3" id="KW-0238">DNA-binding</keyword>
<dbReference type="InterPro" id="IPR036388">
    <property type="entry name" value="WH-like_DNA-bd_sf"/>
</dbReference>
<organism evidence="6 7">
    <name type="scientific">Aureimonas glaciei</name>
    <dbReference type="NCBI Taxonomy" id="1776957"/>
    <lineage>
        <taxon>Bacteria</taxon>
        <taxon>Pseudomonadati</taxon>
        <taxon>Pseudomonadota</taxon>
        <taxon>Alphaproteobacteria</taxon>
        <taxon>Hyphomicrobiales</taxon>
        <taxon>Aurantimonadaceae</taxon>
        <taxon>Aureimonas</taxon>
    </lineage>
</organism>
<dbReference type="GO" id="GO:0003700">
    <property type="term" value="F:DNA-binding transcription factor activity"/>
    <property type="evidence" value="ECO:0007669"/>
    <property type="project" value="InterPro"/>
</dbReference>
<protein>
    <submittedName>
        <fullName evidence="6">LysR family transcriptional regulator</fullName>
    </submittedName>
</protein>
<gene>
    <name evidence="6" type="ORF">GCM10011335_41150</name>
</gene>
<evidence type="ECO:0000313" key="7">
    <source>
        <dbReference type="Proteomes" id="UP000613160"/>
    </source>
</evidence>
<keyword evidence="2" id="KW-0805">Transcription regulation</keyword>
<dbReference type="AlphaFoldDB" id="A0A916Y7U0"/>
<dbReference type="GO" id="GO:0043565">
    <property type="term" value="F:sequence-specific DNA binding"/>
    <property type="evidence" value="ECO:0007669"/>
    <property type="project" value="TreeGrafter"/>
</dbReference>
<proteinExistence type="inferred from homology"/>
<dbReference type="Gene3D" id="1.10.10.10">
    <property type="entry name" value="Winged helix-like DNA-binding domain superfamily/Winged helix DNA-binding domain"/>
    <property type="match status" value="1"/>
</dbReference>
<dbReference type="Gene3D" id="3.40.190.290">
    <property type="match status" value="1"/>
</dbReference>